<protein>
    <recommendedName>
        <fullName evidence="8">Cytochrome b5 domain-containing protein 1</fullName>
    </recommendedName>
</protein>
<dbReference type="InterPro" id="IPR052320">
    <property type="entry name" value="Cytochrome_b5_domain"/>
</dbReference>
<dbReference type="Pfam" id="PF00173">
    <property type="entry name" value="Cyt-b5"/>
    <property type="match status" value="1"/>
</dbReference>
<keyword evidence="2" id="KW-0963">Cytoplasm</keyword>
<feature type="domain" description="Cytochrome b5 heme-binding" evidence="10">
    <location>
        <begin position="2"/>
        <end position="60"/>
    </location>
</feature>
<dbReference type="OMA" id="DLTHFFH"/>
<dbReference type="OrthoDB" id="260091at2759"/>
<gene>
    <name evidence="11" type="ORF">BSAL_77905</name>
</gene>
<evidence type="ECO:0000256" key="6">
    <source>
        <dbReference type="ARBA" id="ARBA00023212"/>
    </source>
</evidence>
<comment type="function">
    <text evidence="9">Radial spoke stalk protein that binds heme under oxidizing conditions. Required for the coordinated beating of multiple cilia maybe by functioning in a redox signaling pathway.</text>
</comment>
<sequence>MPRFFTRNEVREHCNEHDAYVSANGLVLDLSHLIQRYKGPTAYLTLPLIRVAGTDITHWFDPSTEDLKKCVDTVTGLETYAQPLGRFVHVPTLAPDRSIDCTYDLPWWKDPQYVIGQLTRKSRKLRIINTLSGHEVTLEVCSEETLSDIVNTRYLFVNAHAHSYTWMRHDDHSRVLDMAKTLDDNGIFDESEEFEAVGLSADFYVPAVHLYFNDDLTVE</sequence>
<evidence type="ECO:0000256" key="1">
    <source>
        <dbReference type="ARBA" id="ARBA00004430"/>
    </source>
</evidence>
<keyword evidence="7" id="KW-0966">Cell projection</keyword>
<evidence type="ECO:0000256" key="8">
    <source>
        <dbReference type="ARBA" id="ARBA00040649"/>
    </source>
</evidence>
<keyword evidence="6" id="KW-0206">Cytoskeleton</keyword>
<dbReference type="SMART" id="SM01117">
    <property type="entry name" value="Cyt-b5"/>
    <property type="match status" value="1"/>
</dbReference>
<dbReference type="AlphaFoldDB" id="A0A0S4IWY2"/>
<evidence type="ECO:0000256" key="5">
    <source>
        <dbReference type="ARBA" id="ARBA00023004"/>
    </source>
</evidence>
<evidence type="ECO:0000256" key="3">
    <source>
        <dbReference type="ARBA" id="ARBA00022617"/>
    </source>
</evidence>
<dbReference type="PROSITE" id="PS50255">
    <property type="entry name" value="CYTOCHROME_B5_2"/>
    <property type="match status" value="1"/>
</dbReference>
<dbReference type="PANTHER" id="PTHR21281:SF0">
    <property type="entry name" value="CYTOCHROME B5 DOMAIN-CONTAINING PROTEIN 1"/>
    <property type="match status" value="1"/>
</dbReference>
<proteinExistence type="predicted"/>
<name>A0A0S4IWY2_BODSA</name>
<evidence type="ECO:0000259" key="10">
    <source>
        <dbReference type="PROSITE" id="PS50255"/>
    </source>
</evidence>
<keyword evidence="5" id="KW-0408">Iron</keyword>
<keyword evidence="4" id="KW-0479">Metal-binding</keyword>
<dbReference type="GO" id="GO:0046872">
    <property type="term" value="F:metal ion binding"/>
    <property type="evidence" value="ECO:0007669"/>
    <property type="project" value="UniProtKB-KW"/>
</dbReference>
<evidence type="ECO:0000256" key="2">
    <source>
        <dbReference type="ARBA" id="ARBA00022490"/>
    </source>
</evidence>
<dbReference type="VEuPathDB" id="TriTrypDB:BSAL_77905"/>
<dbReference type="PANTHER" id="PTHR21281">
    <property type="entry name" value="CYTOCHROME B5 DOMAIN-CONTAINING PROTEIN 1"/>
    <property type="match status" value="1"/>
</dbReference>
<keyword evidence="12" id="KW-1185">Reference proteome</keyword>
<dbReference type="GO" id="GO:0005930">
    <property type="term" value="C:axoneme"/>
    <property type="evidence" value="ECO:0007669"/>
    <property type="project" value="UniProtKB-SubCell"/>
</dbReference>
<dbReference type="InterPro" id="IPR036400">
    <property type="entry name" value="Cyt_B5-like_heme/steroid_sf"/>
</dbReference>
<reference evidence="12" key="1">
    <citation type="submission" date="2015-09" db="EMBL/GenBank/DDBJ databases">
        <authorList>
            <consortium name="Pathogen Informatics"/>
        </authorList>
    </citation>
    <scope>NUCLEOTIDE SEQUENCE [LARGE SCALE GENOMIC DNA]</scope>
    <source>
        <strain evidence="12">Lake Konstanz</strain>
    </source>
</reference>
<organism evidence="11 12">
    <name type="scientific">Bodo saltans</name>
    <name type="common">Flagellated protozoan</name>
    <dbReference type="NCBI Taxonomy" id="75058"/>
    <lineage>
        <taxon>Eukaryota</taxon>
        <taxon>Discoba</taxon>
        <taxon>Euglenozoa</taxon>
        <taxon>Kinetoplastea</taxon>
        <taxon>Metakinetoplastina</taxon>
        <taxon>Eubodonida</taxon>
        <taxon>Bodonidae</taxon>
        <taxon>Bodo</taxon>
    </lineage>
</organism>
<dbReference type="SUPFAM" id="SSF55856">
    <property type="entry name" value="Cytochrome b5-like heme/steroid binding domain"/>
    <property type="match status" value="1"/>
</dbReference>
<evidence type="ECO:0000256" key="7">
    <source>
        <dbReference type="ARBA" id="ARBA00023273"/>
    </source>
</evidence>
<comment type="subcellular location">
    <subcellularLocation>
        <location evidence="1">Cytoplasm</location>
        <location evidence="1">Cytoskeleton</location>
        <location evidence="1">Cilium axoneme</location>
    </subcellularLocation>
</comment>
<dbReference type="EMBL" id="CYKH01000758">
    <property type="protein sequence ID" value="CUG33808.1"/>
    <property type="molecule type" value="Genomic_DNA"/>
</dbReference>
<evidence type="ECO:0000313" key="12">
    <source>
        <dbReference type="Proteomes" id="UP000051952"/>
    </source>
</evidence>
<evidence type="ECO:0000256" key="9">
    <source>
        <dbReference type="ARBA" id="ARBA00046139"/>
    </source>
</evidence>
<dbReference type="Proteomes" id="UP000051952">
    <property type="component" value="Unassembled WGS sequence"/>
</dbReference>
<evidence type="ECO:0000256" key="4">
    <source>
        <dbReference type="ARBA" id="ARBA00022723"/>
    </source>
</evidence>
<keyword evidence="3" id="KW-0349">Heme</keyword>
<accession>A0A0S4IWY2</accession>
<dbReference type="InterPro" id="IPR001199">
    <property type="entry name" value="Cyt_B5-like_heme/steroid-bd"/>
</dbReference>
<dbReference type="Gene3D" id="3.10.120.10">
    <property type="entry name" value="Cytochrome b5-like heme/steroid binding domain"/>
    <property type="match status" value="1"/>
</dbReference>
<evidence type="ECO:0000313" key="11">
    <source>
        <dbReference type="EMBL" id="CUG33808.1"/>
    </source>
</evidence>